<evidence type="ECO:0000256" key="4">
    <source>
        <dbReference type="ARBA" id="ARBA00022478"/>
    </source>
</evidence>
<evidence type="ECO:0000256" key="7">
    <source>
        <dbReference type="SAM" id="MobiDB-lite"/>
    </source>
</evidence>
<accession>A0A1K0H9Y0</accession>
<comment type="subcellular location">
    <subcellularLocation>
        <location evidence="1">Nucleus</location>
    </subcellularLocation>
</comment>
<dbReference type="EMBL" id="ULHB01000232">
    <property type="protein sequence ID" value="SYW86156.1"/>
    <property type="molecule type" value="Genomic_DNA"/>
</dbReference>
<keyword evidence="12" id="KW-1185">Reference proteome</keyword>
<organism evidence="9 11">
    <name type="scientific">Ustilago bromivora</name>
    <dbReference type="NCBI Taxonomy" id="307758"/>
    <lineage>
        <taxon>Eukaryota</taxon>
        <taxon>Fungi</taxon>
        <taxon>Dikarya</taxon>
        <taxon>Basidiomycota</taxon>
        <taxon>Ustilaginomycotina</taxon>
        <taxon>Ustilaginomycetes</taxon>
        <taxon>Ustilaginales</taxon>
        <taxon>Ustilaginaceae</taxon>
        <taxon>Ustilago</taxon>
    </lineage>
</organism>
<dbReference type="GO" id="GO:0005666">
    <property type="term" value="C:RNA polymerase III complex"/>
    <property type="evidence" value="ECO:0007669"/>
    <property type="project" value="InterPro"/>
</dbReference>
<sequence>MRILKARSALLSDFEVLKVLKEMEAEQRDGLNHTSHISEINNDKDAHGQPIAKGDEDDLWLSKVPENLRTIQFETISSLSQTTRPCAHQEADNITAFLDELKACGYSVTDSEAKRDSLGLNRSERLQIVNHAPQSVVELHTLVEELEERFHPHQIEELIALVQTYLPIHPSAQVNAYAAEGPQDNPEAIEDAARNGDAEQPAHMTEFTGQVAAAADLGGSDAHGLAHVPGPDPEREAADLDYEQDPEVEMDQDDFVHEALGGGGVEQADADD</sequence>
<dbReference type="AlphaFoldDB" id="A0A1K0H9Y0"/>
<keyword evidence="4" id="KW-0240">DNA-directed RNA polymerase</keyword>
<dbReference type="InterPro" id="IPR038846">
    <property type="entry name" value="RPC9"/>
</dbReference>
<evidence type="ECO:0000313" key="9">
    <source>
        <dbReference type="EMBL" id="SAM80244.1"/>
    </source>
</evidence>
<evidence type="ECO:0000256" key="2">
    <source>
        <dbReference type="ARBA" id="ARBA00006898"/>
    </source>
</evidence>
<dbReference type="SUPFAM" id="SSF47819">
    <property type="entry name" value="HRDC-like"/>
    <property type="match status" value="1"/>
</dbReference>
<dbReference type="GO" id="GO:0006384">
    <property type="term" value="P:transcription initiation at RNA polymerase III promoter"/>
    <property type="evidence" value="ECO:0007669"/>
    <property type="project" value="InterPro"/>
</dbReference>
<evidence type="ECO:0000313" key="11">
    <source>
        <dbReference type="Proteomes" id="UP000179920"/>
    </source>
</evidence>
<dbReference type="InterPro" id="IPR005574">
    <property type="entry name" value="Rpb4/RPC9"/>
</dbReference>
<dbReference type="EMBL" id="LT558120">
    <property type="protein sequence ID" value="SAM80244.1"/>
    <property type="molecule type" value="Genomic_DNA"/>
</dbReference>
<reference evidence="11" key="1">
    <citation type="submission" date="2016-04" db="EMBL/GenBank/DDBJ databases">
        <authorList>
            <person name="Guldener U."/>
            <person name="Guldener U."/>
        </authorList>
    </citation>
    <scope>NUCLEOTIDE SEQUENCE [LARGE SCALE GENOMIC DNA]</scope>
    <source>
        <strain evidence="11">UB2112</strain>
    </source>
</reference>
<keyword evidence="5" id="KW-0804">Transcription</keyword>
<name>A0A1K0H9Y0_9BASI</name>
<proteinExistence type="inferred from homology"/>
<feature type="domain" description="RNA polymerase Rpb4/RPC9 core" evidence="8">
    <location>
        <begin position="38"/>
        <end position="169"/>
    </location>
</feature>
<evidence type="ECO:0000256" key="6">
    <source>
        <dbReference type="ARBA" id="ARBA00023242"/>
    </source>
</evidence>
<dbReference type="SMART" id="SM00657">
    <property type="entry name" value="RPOL4c"/>
    <property type="match status" value="1"/>
</dbReference>
<dbReference type="PANTHER" id="PTHR15561:SF0">
    <property type="entry name" value="DNA-DIRECTED RNA POLYMERASE III SUBUNIT RPC9"/>
    <property type="match status" value="1"/>
</dbReference>
<evidence type="ECO:0000256" key="1">
    <source>
        <dbReference type="ARBA" id="ARBA00004123"/>
    </source>
</evidence>
<evidence type="ECO:0000259" key="8">
    <source>
        <dbReference type="SMART" id="SM00657"/>
    </source>
</evidence>
<feature type="region of interest" description="Disordered" evidence="7">
    <location>
        <begin position="28"/>
        <end position="52"/>
    </location>
</feature>
<protein>
    <recommendedName>
        <fullName evidence="3">DNA-directed RNA polymerase III subunit RPC9</fullName>
    </recommendedName>
</protein>
<feature type="region of interest" description="Disordered" evidence="7">
    <location>
        <begin position="216"/>
        <end position="272"/>
    </location>
</feature>
<dbReference type="Proteomes" id="UP000658997">
    <property type="component" value="Unassembled WGS sequence"/>
</dbReference>
<dbReference type="InterPro" id="IPR010997">
    <property type="entry name" value="HRDC-like_sf"/>
</dbReference>
<evidence type="ECO:0000256" key="5">
    <source>
        <dbReference type="ARBA" id="ARBA00023163"/>
    </source>
</evidence>
<evidence type="ECO:0000313" key="10">
    <source>
        <dbReference type="EMBL" id="SYW86156.1"/>
    </source>
</evidence>
<keyword evidence="6" id="KW-0539">Nucleus</keyword>
<dbReference type="InterPro" id="IPR038324">
    <property type="entry name" value="Rpb4/RPC9_sf"/>
</dbReference>
<reference evidence="9" key="2">
    <citation type="submission" date="2016-04" db="EMBL/GenBank/DDBJ databases">
        <authorList>
            <person name="Evans L.H."/>
            <person name="Alamgir A."/>
            <person name="Owens N."/>
            <person name="Weber N.D."/>
            <person name="Virtaneva K."/>
            <person name="Barbian K."/>
            <person name="Babar A."/>
            <person name="Rosenke K."/>
        </authorList>
    </citation>
    <scope>NUCLEOTIDE SEQUENCE</scope>
    <source>
        <strain evidence="9">UB2112</strain>
    </source>
</reference>
<reference evidence="10" key="3">
    <citation type="submission" date="2018-08" db="EMBL/GenBank/DDBJ databases">
        <authorList>
            <person name="Guldener U."/>
        </authorList>
    </citation>
    <scope>NUCLEOTIDE SEQUENCE</scope>
    <source>
        <strain evidence="10">UB2</strain>
    </source>
</reference>
<dbReference type="Proteomes" id="UP000179920">
    <property type="component" value="Chromosome IV"/>
</dbReference>
<comment type="similarity">
    <text evidence="2">Belongs to the eukaryotic RPC9 RNA polymerase subunit family.</text>
</comment>
<evidence type="ECO:0000313" key="12">
    <source>
        <dbReference type="Proteomes" id="UP000658997"/>
    </source>
</evidence>
<feature type="compositionally biased region" description="Acidic residues" evidence="7">
    <location>
        <begin position="239"/>
        <end position="253"/>
    </location>
</feature>
<evidence type="ECO:0000256" key="3">
    <source>
        <dbReference type="ARBA" id="ARBA00016672"/>
    </source>
</evidence>
<dbReference type="OrthoDB" id="1746530at2759"/>
<dbReference type="Gene3D" id="1.20.1250.40">
    <property type="match status" value="1"/>
</dbReference>
<gene>
    <name evidence="10" type="ORF">UBRO2_05876</name>
    <name evidence="9" type="ORF">UBRO_02360</name>
</gene>
<dbReference type="PANTHER" id="PTHR15561">
    <property type="entry name" value="CALCITONIN GENE-RELATED PEPTIDE-RECEPTOR COMPONENT PROTEIN"/>
    <property type="match status" value="1"/>
</dbReference>
<dbReference type="InterPro" id="IPR006590">
    <property type="entry name" value="RNA_pol_Rpb4/RPC9_core"/>
</dbReference>
<dbReference type="GO" id="GO:0000166">
    <property type="term" value="F:nucleotide binding"/>
    <property type="evidence" value="ECO:0007669"/>
    <property type="project" value="InterPro"/>
</dbReference>
<dbReference type="Pfam" id="PF03874">
    <property type="entry name" value="RNA_pol_Rpb4"/>
    <property type="match status" value="1"/>
</dbReference>